<feature type="region of interest" description="Disordered" evidence="1">
    <location>
        <begin position="249"/>
        <end position="346"/>
    </location>
</feature>
<evidence type="ECO:0000313" key="4">
    <source>
        <dbReference type="Proteomes" id="UP000492821"/>
    </source>
</evidence>
<dbReference type="AlphaFoldDB" id="A0A7E4ZV78"/>
<evidence type="ECO:0000256" key="3">
    <source>
        <dbReference type="SAM" id="SignalP"/>
    </source>
</evidence>
<sequence length="346" mass="38278">MGSFGKVLLNLLPLYVFGASYFNPASPNDLAKNVPIRYDGNDMIMDMAPKKSGLKYDFLLEAKAGQSLELLFTIEGLYNEEVTLINMEFNGLHIIIMCEYIMCKLGQMRVNIVNNKANFKFEFDKNTYTLDTSPYQFPATWKTADFGGVKGLSLTLSWFAYPTQSRLMMRMKKNALMLSTAMQLTTTTTSTTTTKTTTVAAITEAPLHAGEISAIIFIILSIIFGITSFILCIVYVVLRIRRARKMKGGKTLKPLQVQDKKDHKKPSKSSTTSTGTTTKVTREAVDIVPAPTAAPALASEKPASVKTKKAKTPSVKTNKEKEPSVKTNKEKTEVENDEGDMYALLG</sequence>
<feature type="transmembrane region" description="Helical" evidence="2">
    <location>
        <begin position="214"/>
        <end position="238"/>
    </location>
</feature>
<reference evidence="4" key="1">
    <citation type="journal article" date="2013" name="Genetics">
        <title>The draft genome and transcriptome of Panagrellus redivivus are shaped by the harsh demands of a free-living lifestyle.</title>
        <authorList>
            <person name="Srinivasan J."/>
            <person name="Dillman A.R."/>
            <person name="Macchietto M.G."/>
            <person name="Heikkinen L."/>
            <person name="Lakso M."/>
            <person name="Fracchia K.M."/>
            <person name="Antoshechkin I."/>
            <person name="Mortazavi A."/>
            <person name="Wong G."/>
            <person name="Sternberg P.W."/>
        </authorList>
    </citation>
    <scope>NUCLEOTIDE SEQUENCE [LARGE SCALE GENOMIC DNA]</scope>
    <source>
        <strain evidence="4">MT8872</strain>
    </source>
</reference>
<feature type="compositionally biased region" description="Low complexity" evidence="1">
    <location>
        <begin position="268"/>
        <end position="279"/>
    </location>
</feature>
<evidence type="ECO:0000313" key="5">
    <source>
        <dbReference type="WBParaSite" id="Pan_g19582.t1"/>
    </source>
</evidence>
<evidence type="ECO:0000256" key="2">
    <source>
        <dbReference type="SAM" id="Phobius"/>
    </source>
</evidence>
<dbReference type="WBParaSite" id="Pan_g19582.t1">
    <property type="protein sequence ID" value="Pan_g19582.t1"/>
    <property type="gene ID" value="Pan_g19582"/>
</dbReference>
<reference evidence="5" key="2">
    <citation type="submission" date="2020-10" db="UniProtKB">
        <authorList>
            <consortium name="WormBaseParasite"/>
        </authorList>
    </citation>
    <scope>IDENTIFICATION</scope>
</reference>
<keyword evidence="4" id="KW-1185">Reference proteome</keyword>
<feature type="signal peptide" evidence="3">
    <location>
        <begin position="1"/>
        <end position="18"/>
    </location>
</feature>
<dbReference type="Proteomes" id="UP000492821">
    <property type="component" value="Unassembled WGS sequence"/>
</dbReference>
<keyword evidence="2" id="KW-0472">Membrane</keyword>
<protein>
    <submittedName>
        <fullName evidence="5">Uncharacterized protein</fullName>
    </submittedName>
</protein>
<keyword evidence="2" id="KW-0812">Transmembrane</keyword>
<name>A0A7E4ZV78_PANRE</name>
<feature type="compositionally biased region" description="Basic and acidic residues" evidence="1">
    <location>
        <begin position="317"/>
        <end position="334"/>
    </location>
</feature>
<keyword evidence="2" id="KW-1133">Transmembrane helix</keyword>
<proteinExistence type="predicted"/>
<evidence type="ECO:0000256" key="1">
    <source>
        <dbReference type="SAM" id="MobiDB-lite"/>
    </source>
</evidence>
<accession>A0A7E4ZV78</accession>
<feature type="chain" id="PRO_5028860783" evidence="3">
    <location>
        <begin position="19"/>
        <end position="346"/>
    </location>
</feature>
<keyword evidence="3" id="KW-0732">Signal</keyword>
<organism evidence="4 5">
    <name type="scientific">Panagrellus redivivus</name>
    <name type="common">Microworm</name>
    <dbReference type="NCBI Taxonomy" id="6233"/>
    <lineage>
        <taxon>Eukaryota</taxon>
        <taxon>Metazoa</taxon>
        <taxon>Ecdysozoa</taxon>
        <taxon>Nematoda</taxon>
        <taxon>Chromadorea</taxon>
        <taxon>Rhabditida</taxon>
        <taxon>Tylenchina</taxon>
        <taxon>Panagrolaimomorpha</taxon>
        <taxon>Panagrolaimoidea</taxon>
        <taxon>Panagrolaimidae</taxon>
        <taxon>Panagrellus</taxon>
    </lineage>
</organism>